<evidence type="ECO:0000313" key="8">
    <source>
        <dbReference type="EMBL" id="CAB5078743.1"/>
    </source>
</evidence>
<evidence type="ECO:0000313" key="7">
    <source>
        <dbReference type="EMBL" id="CAB4950945.1"/>
    </source>
</evidence>
<sequence length="224" mass="23112">MPTPNDPYDGIVNSSIPDDRLLELSARSAARRRELELNPPRHNGSKRRHAAKGSRTAALGLAVVSTLGMAAYLHQASQSSGSGSLDLATSDSTLIPPNTTVPSGPPTTSRTPGQAPATTPTTKSSGTKSLADGNWTGAASMTRWGPVQVAITVSGSKITAASAPLYPSDDNRSISINRIAIPKLVQSTLTAQNANVNSVSGATYTSASYKISLQSAIDKSRAAS</sequence>
<dbReference type="GO" id="GO:0016020">
    <property type="term" value="C:membrane"/>
    <property type="evidence" value="ECO:0007669"/>
    <property type="project" value="InterPro"/>
</dbReference>
<dbReference type="EMBL" id="CAFBRD010000162">
    <property type="protein sequence ID" value="CAB5078743.1"/>
    <property type="molecule type" value="Genomic_DNA"/>
</dbReference>
<dbReference type="EMBL" id="CAEZTY010000124">
    <property type="protein sequence ID" value="CAB4600750.1"/>
    <property type="molecule type" value="Genomic_DNA"/>
</dbReference>
<feature type="compositionally biased region" description="Polar residues" evidence="1">
    <location>
        <begin position="79"/>
        <end position="95"/>
    </location>
</feature>
<feature type="compositionally biased region" description="Low complexity" evidence="1">
    <location>
        <begin position="96"/>
        <end position="128"/>
    </location>
</feature>
<dbReference type="EMBL" id="CAEZVC010000036">
    <property type="protein sequence ID" value="CAB4620832.1"/>
    <property type="molecule type" value="Genomic_DNA"/>
</dbReference>
<dbReference type="GO" id="GO:0010181">
    <property type="term" value="F:FMN binding"/>
    <property type="evidence" value="ECO:0007669"/>
    <property type="project" value="InterPro"/>
</dbReference>
<dbReference type="AlphaFoldDB" id="A0A6J6I336"/>
<name>A0A6J6I336_9ZZZZ</name>
<evidence type="ECO:0000259" key="2">
    <source>
        <dbReference type="SMART" id="SM00900"/>
    </source>
</evidence>
<dbReference type="EMBL" id="CAEUNJ010000029">
    <property type="protein sequence ID" value="CAB4371440.1"/>
    <property type="molecule type" value="Genomic_DNA"/>
</dbReference>
<feature type="compositionally biased region" description="Basic residues" evidence="1">
    <location>
        <begin position="43"/>
        <end position="52"/>
    </location>
</feature>
<evidence type="ECO:0000313" key="6">
    <source>
        <dbReference type="EMBL" id="CAB4801393.1"/>
    </source>
</evidence>
<dbReference type="EMBL" id="CAFBNJ010000034">
    <property type="protein sequence ID" value="CAB4950945.1"/>
    <property type="molecule type" value="Genomic_DNA"/>
</dbReference>
<evidence type="ECO:0000256" key="1">
    <source>
        <dbReference type="SAM" id="MobiDB-lite"/>
    </source>
</evidence>
<dbReference type="Gene3D" id="3.90.1010.20">
    <property type="match status" value="1"/>
</dbReference>
<evidence type="ECO:0000313" key="5">
    <source>
        <dbReference type="EMBL" id="CAB4620832.1"/>
    </source>
</evidence>
<feature type="domain" description="FMN-binding" evidence="2">
    <location>
        <begin position="142"/>
        <end position="220"/>
    </location>
</feature>
<gene>
    <name evidence="4" type="ORF">UFOPK1762_01907</name>
    <name evidence="5" type="ORF">UFOPK1906_00756</name>
    <name evidence="6" type="ORF">UFOPK2969_01493</name>
    <name evidence="7" type="ORF">UFOPK3785_00831</name>
    <name evidence="3" type="ORF">UFOPK4201_00830</name>
    <name evidence="8" type="ORF">UFOPK4371_01897</name>
</gene>
<protein>
    <submittedName>
        <fullName evidence="5">Unannotated protein</fullName>
    </submittedName>
</protein>
<dbReference type="EMBL" id="CAFAAD010000138">
    <property type="protein sequence ID" value="CAB4801393.1"/>
    <property type="molecule type" value="Genomic_DNA"/>
</dbReference>
<dbReference type="Pfam" id="PF04205">
    <property type="entry name" value="FMN_bind"/>
    <property type="match status" value="1"/>
</dbReference>
<organism evidence="5">
    <name type="scientific">freshwater metagenome</name>
    <dbReference type="NCBI Taxonomy" id="449393"/>
    <lineage>
        <taxon>unclassified sequences</taxon>
        <taxon>metagenomes</taxon>
        <taxon>ecological metagenomes</taxon>
    </lineage>
</organism>
<accession>A0A6J6I336</accession>
<evidence type="ECO:0000313" key="3">
    <source>
        <dbReference type="EMBL" id="CAB4371440.1"/>
    </source>
</evidence>
<evidence type="ECO:0000313" key="4">
    <source>
        <dbReference type="EMBL" id="CAB4600750.1"/>
    </source>
</evidence>
<dbReference type="SMART" id="SM00900">
    <property type="entry name" value="FMN_bind"/>
    <property type="match status" value="1"/>
</dbReference>
<reference evidence="5" key="1">
    <citation type="submission" date="2020-05" db="EMBL/GenBank/DDBJ databases">
        <authorList>
            <person name="Chiriac C."/>
            <person name="Salcher M."/>
            <person name="Ghai R."/>
            <person name="Kavagutti S V."/>
        </authorList>
    </citation>
    <scope>NUCLEOTIDE SEQUENCE</scope>
</reference>
<dbReference type="InterPro" id="IPR007329">
    <property type="entry name" value="FMN-bd"/>
</dbReference>
<proteinExistence type="predicted"/>
<feature type="region of interest" description="Disordered" evidence="1">
    <location>
        <begin position="79"/>
        <end position="134"/>
    </location>
</feature>
<feature type="region of interest" description="Disordered" evidence="1">
    <location>
        <begin position="31"/>
        <end position="54"/>
    </location>
</feature>